<keyword evidence="4" id="KW-0611">Plant defense</keyword>
<evidence type="ECO:0000313" key="8">
    <source>
        <dbReference type="Proteomes" id="UP000032141"/>
    </source>
</evidence>
<comment type="similarity">
    <text evidence="1">Belongs to the DEFL family.</text>
</comment>
<dbReference type="GO" id="GO:0031640">
    <property type="term" value="P:killing of cells of another organism"/>
    <property type="evidence" value="ECO:0007669"/>
    <property type="project" value="UniProtKB-KW"/>
</dbReference>
<dbReference type="PANTHER" id="PTHR33830">
    <property type="entry name" value="DEFENSIN-LIKE PROTEIN 184-RELATED"/>
    <property type="match status" value="1"/>
</dbReference>
<dbReference type="PANTHER" id="PTHR33830:SF39">
    <property type="entry name" value="PECTINESTERASE INHIBITOR DOMAIN-CONTAINING PROTEIN"/>
    <property type="match status" value="1"/>
</dbReference>
<dbReference type="EnsemblPlants" id="Bo6g077540.1">
    <property type="protein sequence ID" value="Bo6g077540.1"/>
    <property type="gene ID" value="Bo6g077540"/>
</dbReference>
<organism evidence="7 8">
    <name type="scientific">Brassica oleracea var. oleracea</name>
    <dbReference type="NCBI Taxonomy" id="109376"/>
    <lineage>
        <taxon>Eukaryota</taxon>
        <taxon>Viridiplantae</taxon>
        <taxon>Streptophyta</taxon>
        <taxon>Embryophyta</taxon>
        <taxon>Tracheophyta</taxon>
        <taxon>Spermatophyta</taxon>
        <taxon>Magnoliopsida</taxon>
        <taxon>eudicotyledons</taxon>
        <taxon>Gunneridae</taxon>
        <taxon>Pentapetalae</taxon>
        <taxon>rosids</taxon>
        <taxon>malvids</taxon>
        <taxon>Brassicales</taxon>
        <taxon>Brassicaceae</taxon>
        <taxon>Brassiceae</taxon>
        <taxon>Brassica</taxon>
    </lineage>
</organism>
<evidence type="ECO:0000256" key="4">
    <source>
        <dbReference type="ARBA" id="ARBA00022821"/>
    </source>
</evidence>
<dbReference type="HOGENOM" id="CLU_1770634_0_0_1"/>
<evidence type="ECO:0000256" key="1">
    <source>
        <dbReference type="ARBA" id="ARBA00006722"/>
    </source>
</evidence>
<dbReference type="GO" id="GO:0050832">
    <property type="term" value="P:defense response to fungus"/>
    <property type="evidence" value="ECO:0007669"/>
    <property type="project" value="UniProtKB-KW"/>
</dbReference>
<name>A0A0D3CV37_BRAOL</name>
<accession>A0A0D3CV37</accession>
<keyword evidence="3" id="KW-0295">Fungicide</keyword>
<dbReference type="Gramene" id="Bo6g077540.1">
    <property type="protein sequence ID" value="Bo6g077540.1"/>
    <property type="gene ID" value="Bo6g077540"/>
</dbReference>
<keyword evidence="2" id="KW-0929">Antimicrobial</keyword>
<reference evidence="7" key="2">
    <citation type="submission" date="2015-03" db="UniProtKB">
        <authorList>
            <consortium name="EnsemblPlants"/>
        </authorList>
    </citation>
    <scope>IDENTIFICATION</scope>
</reference>
<evidence type="ECO:0000256" key="6">
    <source>
        <dbReference type="SAM" id="MobiDB-lite"/>
    </source>
</evidence>
<proteinExistence type="inferred from homology"/>
<evidence type="ECO:0000313" key="7">
    <source>
        <dbReference type="EnsemblPlants" id="Bo6g077540.1"/>
    </source>
</evidence>
<keyword evidence="8" id="KW-1185">Reference proteome</keyword>
<dbReference type="Proteomes" id="UP000032141">
    <property type="component" value="Chromosome C6"/>
</dbReference>
<keyword evidence="5" id="KW-1015">Disulfide bond</keyword>
<evidence type="ECO:0000256" key="5">
    <source>
        <dbReference type="ARBA" id="ARBA00023157"/>
    </source>
</evidence>
<dbReference type="AlphaFoldDB" id="A0A0D3CV37"/>
<sequence length="147" mass="15612">MKIGIPRACTAKACASRGSGLGSTSRDRIPRGPVPPRPALTVYRGGAGQGGSVQLNCNTTSSLFFILNFSLFVASSKMAKTTILAIFMVVLVLGTVMESQGQEMCTDYSKGSVDCQAKPCNDQCVAKYNGHGRCLHTMCVCTYICKT</sequence>
<dbReference type="InterPro" id="IPR010851">
    <property type="entry name" value="DEFL"/>
</dbReference>
<dbReference type="Pfam" id="PF07333">
    <property type="entry name" value="SLR1-BP"/>
    <property type="match status" value="1"/>
</dbReference>
<evidence type="ECO:0000256" key="2">
    <source>
        <dbReference type="ARBA" id="ARBA00022529"/>
    </source>
</evidence>
<protein>
    <submittedName>
        <fullName evidence="7">Uncharacterized protein</fullName>
    </submittedName>
</protein>
<feature type="region of interest" description="Disordered" evidence="6">
    <location>
        <begin position="17"/>
        <end position="36"/>
    </location>
</feature>
<reference evidence="7 8" key="1">
    <citation type="journal article" date="2014" name="Genome Biol.">
        <title>Transcriptome and methylome profiling reveals relics of genome dominance in the mesopolyploid Brassica oleracea.</title>
        <authorList>
            <person name="Parkin I.A."/>
            <person name="Koh C."/>
            <person name="Tang H."/>
            <person name="Robinson S.J."/>
            <person name="Kagale S."/>
            <person name="Clarke W.E."/>
            <person name="Town C.D."/>
            <person name="Nixon J."/>
            <person name="Krishnakumar V."/>
            <person name="Bidwell S.L."/>
            <person name="Denoeud F."/>
            <person name="Belcram H."/>
            <person name="Links M.G."/>
            <person name="Just J."/>
            <person name="Clarke C."/>
            <person name="Bender T."/>
            <person name="Huebert T."/>
            <person name="Mason A.S."/>
            <person name="Pires J.C."/>
            <person name="Barker G."/>
            <person name="Moore J."/>
            <person name="Walley P.G."/>
            <person name="Manoli S."/>
            <person name="Batley J."/>
            <person name="Edwards D."/>
            <person name="Nelson M.N."/>
            <person name="Wang X."/>
            <person name="Paterson A.H."/>
            <person name="King G."/>
            <person name="Bancroft I."/>
            <person name="Chalhoub B."/>
            <person name="Sharpe A.G."/>
        </authorList>
    </citation>
    <scope>NUCLEOTIDE SEQUENCE</scope>
    <source>
        <strain evidence="7 8">cv. TO1000</strain>
    </source>
</reference>
<evidence type="ECO:0000256" key="3">
    <source>
        <dbReference type="ARBA" id="ARBA00022577"/>
    </source>
</evidence>